<dbReference type="InterPro" id="IPR025328">
    <property type="entry name" value="DUF4234"/>
</dbReference>
<keyword evidence="1" id="KW-0812">Transmembrane</keyword>
<feature type="transmembrane region" description="Helical" evidence="1">
    <location>
        <begin position="48"/>
        <end position="65"/>
    </location>
</feature>
<feature type="transmembrane region" description="Helical" evidence="1">
    <location>
        <begin position="86"/>
        <end position="105"/>
    </location>
</feature>
<name>A0ABW0LC84_9BACI</name>
<gene>
    <name evidence="3" type="ORF">ACFPM4_01815</name>
</gene>
<keyword evidence="1" id="KW-0472">Membrane</keyword>
<dbReference type="EMBL" id="JBHSMC010000001">
    <property type="protein sequence ID" value="MFC5463483.1"/>
    <property type="molecule type" value="Genomic_DNA"/>
</dbReference>
<evidence type="ECO:0000313" key="3">
    <source>
        <dbReference type="EMBL" id="MFC5463483.1"/>
    </source>
</evidence>
<dbReference type="RefSeq" id="WP_144925782.1">
    <property type="nucleotide sequence ID" value="NZ_JBHSMC010000001.1"/>
</dbReference>
<accession>A0ABW0LC84</accession>
<comment type="caution">
    <text evidence="3">The sequence shown here is derived from an EMBL/GenBank/DDBJ whole genome shotgun (WGS) entry which is preliminary data.</text>
</comment>
<feature type="transmembrane region" description="Helical" evidence="1">
    <location>
        <begin position="7"/>
        <end position="28"/>
    </location>
</feature>
<protein>
    <submittedName>
        <fullName evidence="3">DUF4234 domain-containing protein</fullName>
    </submittedName>
</protein>
<dbReference type="Pfam" id="PF14018">
    <property type="entry name" value="DUF4234"/>
    <property type="match status" value="2"/>
</dbReference>
<dbReference type="Proteomes" id="UP001596147">
    <property type="component" value="Unassembled WGS sequence"/>
</dbReference>
<proteinExistence type="predicted"/>
<organism evidence="3 4">
    <name type="scientific">Lederbergia graminis</name>
    <dbReference type="NCBI Taxonomy" id="735518"/>
    <lineage>
        <taxon>Bacteria</taxon>
        <taxon>Bacillati</taxon>
        <taxon>Bacillota</taxon>
        <taxon>Bacilli</taxon>
        <taxon>Bacillales</taxon>
        <taxon>Bacillaceae</taxon>
        <taxon>Lederbergia</taxon>
    </lineage>
</organism>
<evidence type="ECO:0000256" key="1">
    <source>
        <dbReference type="SAM" id="Phobius"/>
    </source>
</evidence>
<evidence type="ECO:0000259" key="2">
    <source>
        <dbReference type="Pfam" id="PF14018"/>
    </source>
</evidence>
<evidence type="ECO:0000313" key="4">
    <source>
        <dbReference type="Proteomes" id="UP001596147"/>
    </source>
</evidence>
<sequence>MAVQQRSIGLAIFLYFITCGLYAIYWMYVLTNEIGHLSGDSSFSGGKVILLSIITCGIYSLFWYYQLGKHIQQAQENKGVRASDESIIYLVLGIFGLGIVSMAIAQSNVNKLV</sequence>
<feature type="domain" description="DUF4234" evidence="2">
    <location>
        <begin position="46"/>
        <end position="103"/>
    </location>
</feature>
<reference evidence="4" key="1">
    <citation type="journal article" date="2019" name="Int. J. Syst. Evol. Microbiol.">
        <title>The Global Catalogue of Microorganisms (GCM) 10K type strain sequencing project: providing services to taxonomists for standard genome sequencing and annotation.</title>
        <authorList>
            <consortium name="The Broad Institute Genomics Platform"/>
            <consortium name="The Broad Institute Genome Sequencing Center for Infectious Disease"/>
            <person name="Wu L."/>
            <person name="Ma J."/>
        </authorList>
    </citation>
    <scope>NUCLEOTIDE SEQUENCE [LARGE SCALE GENOMIC DNA]</scope>
    <source>
        <strain evidence="4">CGMCC 1.12237</strain>
    </source>
</reference>
<keyword evidence="1" id="KW-1133">Transmembrane helix</keyword>
<feature type="domain" description="DUF4234" evidence="2">
    <location>
        <begin position="6"/>
        <end position="40"/>
    </location>
</feature>
<keyword evidence="4" id="KW-1185">Reference proteome</keyword>